<feature type="domain" description="TIR" evidence="1">
    <location>
        <begin position="1"/>
        <end position="143"/>
    </location>
</feature>
<dbReference type="InterPro" id="IPR000157">
    <property type="entry name" value="TIR_dom"/>
</dbReference>
<dbReference type="InterPro" id="IPR035897">
    <property type="entry name" value="Toll_tir_struct_dom_sf"/>
</dbReference>
<gene>
    <name evidence="2" type="ordered locus">Mesau_00721</name>
</gene>
<name>L0KGL6_MESAW</name>
<dbReference type="GeneID" id="90993276"/>
<evidence type="ECO:0000313" key="3">
    <source>
        <dbReference type="Proteomes" id="UP000010998"/>
    </source>
</evidence>
<dbReference type="AlphaFoldDB" id="L0KGL6"/>
<accession>L0KGL6</accession>
<keyword evidence="3" id="KW-1185">Reference proteome</keyword>
<dbReference type="RefSeq" id="WP_015314680.1">
    <property type="nucleotide sequence ID" value="NC_019973.1"/>
</dbReference>
<dbReference type="Gene3D" id="3.40.50.10140">
    <property type="entry name" value="Toll/interleukin-1 receptor homology (TIR) domain"/>
    <property type="match status" value="1"/>
</dbReference>
<dbReference type="Proteomes" id="UP000010998">
    <property type="component" value="Chromosome"/>
</dbReference>
<sequence>MPNVFISWSGPKSHLIAKALYTWLPVVLQSVRPFISSEDLKKGGRWQADLTDELAKDSFGILCLTPSNLLAPWILFEAGALSKSVGDAQVAPFLVGVKPSELPPPLTQFNAVTAEISDFKRLLRDINERVGNEAVPVDRIEKSIDGLWPSIEQELKAGIEETTKVPAAKGTAGGIEAFDAILQELLVLNRNQTKLLSQPEELLPVSYLRRTLANERNFPDRDHRVWEDLFECAVELQTLTQKHPEIEGLDPVADRLRRVAEYLGGELNLGRGRVLRNRLRQLEARNSPDSPEGGKDAN</sequence>
<proteinExistence type="predicted"/>
<dbReference type="EMBL" id="CP003358">
    <property type="protein sequence ID" value="AGB43208.1"/>
    <property type="molecule type" value="Genomic_DNA"/>
</dbReference>
<dbReference type="OrthoDB" id="122965at2"/>
<dbReference type="SUPFAM" id="SSF52200">
    <property type="entry name" value="Toll/Interleukin receptor TIR domain"/>
    <property type="match status" value="1"/>
</dbReference>
<dbReference type="eggNOG" id="ENOG5032TKD">
    <property type="taxonomic scope" value="Bacteria"/>
</dbReference>
<organism evidence="2 3">
    <name type="scientific">Mesorhizobium australicum (strain HAMBI 3006 / LMG 24608 / WSM2073)</name>
    <dbReference type="NCBI Taxonomy" id="754035"/>
    <lineage>
        <taxon>Bacteria</taxon>
        <taxon>Pseudomonadati</taxon>
        <taxon>Pseudomonadota</taxon>
        <taxon>Alphaproteobacteria</taxon>
        <taxon>Hyphomicrobiales</taxon>
        <taxon>Phyllobacteriaceae</taxon>
        <taxon>Mesorhizobium</taxon>
    </lineage>
</organism>
<dbReference type="Pfam" id="PF13676">
    <property type="entry name" value="TIR_2"/>
    <property type="match status" value="1"/>
</dbReference>
<dbReference type="PROSITE" id="PS50104">
    <property type="entry name" value="TIR"/>
    <property type="match status" value="1"/>
</dbReference>
<dbReference type="GO" id="GO:0007165">
    <property type="term" value="P:signal transduction"/>
    <property type="evidence" value="ECO:0007669"/>
    <property type="project" value="InterPro"/>
</dbReference>
<reference evidence="3" key="1">
    <citation type="submission" date="2012-02" db="EMBL/GenBank/DDBJ databases">
        <title>Complete sequence of Mesorhizobium australicum WSM2073.</title>
        <authorList>
            <person name="Lucas S."/>
            <person name="Han J."/>
            <person name="Lapidus A."/>
            <person name="Cheng J.-F."/>
            <person name="Goodwin L."/>
            <person name="Pitluck S."/>
            <person name="Peters L."/>
            <person name="Gu W."/>
            <person name="Detter J.C."/>
            <person name="Han C."/>
            <person name="Tapia R."/>
            <person name="Land M."/>
            <person name="Hauser L."/>
            <person name="Kyrpides N."/>
            <person name="Ivanova N."/>
            <person name="Pagani I."/>
            <person name="Reeve W.G."/>
            <person name="Howieson J.G."/>
            <person name="Tiwari R.P."/>
            <person name="O'Hara G.W."/>
            <person name="Atkins C.A."/>
            <person name="Ronson C.W."/>
            <person name="Nandasena K.G."/>
            <person name="Woyke T."/>
        </authorList>
    </citation>
    <scope>NUCLEOTIDE SEQUENCE [LARGE SCALE GENOMIC DNA]</scope>
    <source>
        <strain evidence="3">LMG 24608 / HAMBI 3006 / WSM2073</strain>
    </source>
</reference>
<dbReference type="HOGENOM" id="CLU_078752_0_0_5"/>
<dbReference type="KEGG" id="mam:Mesau_00721"/>
<protein>
    <recommendedName>
        <fullName evidence="1">TIR domain-containing protein</fullName>
    </recommendedName>
</protein>
<evidence type="ECO:0000313" key="2">
    <source>
        <dbReference type="EMBL" id="AGB43208.1"/>
    </source>
</evidence>
<evidence type="ECO:0000259" key="1">
    <source>
        <dbReference type="PROSITE" id="PS50104"/>
    </source>
</evidence>